<feature type="compositionally biased region" description="Basic and acidic residues" evidence="1">
    <location>
        <begin position="166"/>
        <end position="183"/>
    </location>
</feature>
<evidence type="ECO:0000313" key="2">
    <source>
        <dbReference type="EMBL" id="KAJ6645505.1"/>
    </source>
</evidence>
<name>A0A9Q0S6U5_9DIPT</name>
<gene>
    <name evidence="2" type="ORF">Bhyg_00711</name>
</gene>
<proteinExistence type="predicted"/>
<dbReference type="OrthoDB" id="8285237at2759"/>
<dbReference type="AlphaFoldDB" id="A0A9Q0S6U5"/>
<evidence type="ECO:0000256" key="1">
    <source>
        <dbReference type="SAM" id="MobiDB-lite"/>
    </source>
</evidence>
<reference evidence="2" key="1">
    <citation type="submission" date="2022-07" db="EMBL/GenBank/DDBJ databases">
        <authorList>
            <person name="Trinca V."/>
            <person name="Uliana J.V.C."/>
            <person name="Torres T.T."/>
            <person name="Ward R.J."/>
            <person name="Monesi N."/>
        </authorList>
    </citation>
    <scope>NUCLEOTIDE SEQUENCE</scope>
    <source>
        <strain evidence="2">HSMRA1968</strain>
        <tissue evidence="2">Whole embryos</tissue>
    </source>
</reference>
<comment type="caution">
    <text evidence="2">The sequence shown here is derived from an EMBL/GenBank/DDBJ whole genome shotgun (WGS) entry which is preliminary data.</text>
</comment>
<sequence>MSFKVVDYGYKVENPDGIVAEGGIGHDSRDGRNISRDIGKKSGVSGSATFLKAEGTLDAEKDISGAVSGPTIGGSAGLSIATDTGAGAMLEASAVKAEGTIGVTKKASLYGSVGLNADTGVKANREGVKANLLGWGLTLGVGGKFTFDTPFGSLGAAQAQTLTNEQKIEQPKRKEKEDRLQNN</sequence>
<dbReference type="Proteomes" id="UP001151699">
    <property type="component" value="Chromosome A"/>
</dbReference>
<feature type="non-terminal residue" evidence="2">
    <location>
        <position position="1"/>
    </location>
</feature>
<organism evidence="2 3">
    <name type="scientific">Pseudolycoriella hygida</name>
    <dbReference type="NCBI Taxonomy" id="35572"/>
    <lineage>
        <taxon>Eukaryota</taxon>
        <taxon>Metazoa</taxon>
        <taxon>Ecdysozoa</taxon>
        <taxon>Arthropoda</taxon>
        <taxon>Hexapoda</taxon>
        <taxon>Insecta</taxon>
        <taxon>Pterygota</taxon>
        <taxon>Neoptera</taxon>
        <taxon>Endopterygota</taxon>
        <taxon>Diptera</taxon>
        <taxon>Nematocera</taxon>
        <taxon>Sciaroidea</taxon>
        <taxon>Sciaridae</taxon>
        <taxon>Pseudolycoriella</taxon>
    </lineage>
</organism>
<accession>A0A9Q0S6U5</accession>
<evidence type="ECO:0000313" key="3">
    <source>
        <dbReference type="Proteomes" id="UP001151699"/>
    </source>
</evidence>
<feature type="region of interest" description="Disordered" evidence="1">
    <location>
        <begin position="164"/>
        <end position="183"/>
    </location>
</feature>
<keyword evidence="3" id="KW-1185">Reference proteome</keyword>
<protein>
    <submittedName>
        <fullName evidence="2">Uncharacterized protein</fullName>
    </submittedName>
</protein>
<dbReference type="EMBL" id="WJQU01000001">
    <property type="protein sequence ID" value="KAJ6645505.1"/>
    <property type="molecule type" value="Genomic_DNA"/>
</dbReference>